<proteinExistence type="predicted"/>
<evidence type="ECO:0000313" key="2">
    <source>
        <dbReference type="EMBL" id="GMA35844.1"/>
    </source>
</evidence>
<comment type="caution">
    <text evidence="2">The sequence shown here is derived from an EMBL/GenBank/DDBJ whole genome shotgun (WGS) entry which is preliminary data.</text>
</comment>
<feature type="region of interest" description="Disordered" evidence="1">
    <location>
        <begin position="220"/>
        <end position="257"/>
    </location>
</feature>
<name>A0ABQ6IDB9_9MICO</name>
<organism evidence="2 3">
    <name type="scientific">Demequina litorisediminis</name>
    <dbReference type="NCBI Taxonomy" id="1849022"/>
    <lineage>
        <taxon>Bacteria</taxon>
        <taxon>Bacillati</taxon>
        <taxon>Actinomycetota</taxon>
        <taxon>Actinomycetes</taxon>
        <taxon>Micrococcales</taxon>
        <taxon>Demequinaceae</taxon>
        <taxon>Demequina</taxon>
    </lineage>
</organism>
<evidence type="ECO:0000256" key="1">
    <source>
        <dbReference type="SAM" id="MobiDB-lite"/>
    </source>
</evidence>
<protein>
    <recommendedName>
        <fullName evidence="4">N-acylneuraminate cytidylyltransferase</fullName>
    </recommendedName>
</protein>
<dbReference type="InterPro" id="IPR029044">
    <property type="entry name" value="Nucleotide-diphossugar_trans"/>
</dbReference>
<evidence type="ECO:0000313" key="3">
    <source>
        <dbReference type="Proteomes" id="UP001157125"/>
    </source>
</evidence>
<reference evidence="3" key="1">
    <citation type="journal article" date="2019" name="Int. J. Syst. Evol. Microbiol.">
        <title>The Global Catalogue of Microorganisms (GCM) 10K type strain sequencing project: providing services to taxonomists for standard genome sequencing and annotation.</title>
        <authorList>
            <consortium name="The Broad Institute Genomics Platform"/>
            <consortium name="The Broad Institute Genome Sequencing Center for Infectious Disease"/>
            <person name="Wu L."/>
            <person name="Ma J."/>
        </authorList>
    </citation>
    <scope>NUCLEOTIDE SEQUENCE [LARGE SCALE GENOMIC DNA]</scope>
    <source>
        <strain evidence="3">NBRC 112299</strain>
    </source>
</reference>
<feature type="compositionally biased region" description="Basic residues" evidence="1">
    <location>
        <begin position="240"/>
        <end position="257"/>
    </location>
</feature>
<dbReference type="InterPro" id="IPR003329">
    <property type="entry name" value="Cytidylyl_trans"/>
</dbReference>
<dbReference type="Pfam" id="PF02348">
    <property type="entry name" value="CTP_transf_3"/>
    <property type="match status" value="1"/>
</dbReference>
<dbReference type="PANTHER" id="PTHR21485:SF3">
    <property type="entry name" value="N-ACYLNEURAMINATE CYTIDYLYLTRANSFERASE"/>
    <property type="match status" value="1"/>
</dbReference>
<gene>
    <name evidence="2" type="ORF">GCM10025876_20480</name>
</gene>
<dbReference type="PANTHER" id="PTHR21485">
    <property type="entry name" value="HAD SUPERFAMILY MEMBERS CMAS AND KDSC"/>
    <property type="match status" value="1"/>
</dbReference>
<dbReference type="InterPro" id="IPR050793">
    <property type="entry name" value="CMP-NeuNAc_synthase"/>
</dbReference>
<dbReference type="Proteomes" id="UP001157125">
    <property type="component" value="Unassembled WGS sequence"/>
</dbReference>
<evidence type="ECO:0008006" key="4">
    <source>
        <dbReference type="Google" id="ProtNLM"/>
    </source>
</evidence>
<dbReference type="Gene3D" id="3.90.550.10">
    <property type="entry name" value="Spore Coat Polysaccharide Biosynthesis Protein SpsA, Chain A"/>
    <property type="match status" value="1"/>
</dbReference>
<dbReference type="SUPFAM" id="SSF53448">
    <property type="entry name" value="Nucleotide-diphospho-sugar transferases"/>
    <property type="match status" value="1"/>
</dbReference>
<sequence>MFPHGGERVPSRKGMTVAIIPARGGSKGVPGKNIARVGGVPLVARAVASALDAPGIDAVYVSTDDAAIAAVARAAGAGVIDRPANIAGDLASSEDALLHGLGVLADQGHDVAALAFLQATSPFIDPDALGRAVARVRDGDEDAVFSAFETHGFLWRVGPDGADGVNHDKSFRPRRQDREAQYQESGAFYVMDAAGFVEARHRFFGTVGLEVVDALAGLEIDDPHEPRGGASPRAPAQSPPHRRHRRSRHGLRRRPHR</sequence>
<dbReference type="CDD" id="cd02513">
    <property type="entry name" value="CMP-NeuAc_Synthase"/>
    <property type="match status" value="1"/>
</dbReference>
<keyword evidence="3" id="KW-1185">Reference proteome</keyword>
<dbReference type="EMBL" id="BSUN01000001">
    <property type="protein sequence ID" value="GMA35844.1"/>
    <property type="molecule type" value="Genomic_DNA"/>
</dbReference>
<accession>A0ABQ6IDB9</accession>